<evidence type="ECO:0000313" key="3">
    <source>
        <dbReference type="EMBL" id="OCB02191.1"/>
    </source>
</evidence>
<dbReference type="EMBL" id="MASQ01000099">
    <property type="protein sequence ID" value="OCB02191.1"/>
    <property type="molecule type" value="Genomic_DNA"/>
</dbReference>
<evidence type="ECO:0000256" key="1">
    <source>
        <dbReference type="SAM" id="MobiDB-lite"/>
    </source>
</evidence>
<feature type="region of interest" description="Disordered" evidence="1">
    <location>
        <begin position="55"/>
        <end position="76"/>
    </location>
</feature>
<dbReference type="AlphaFoldDB" id="A0A1B9BWW0"/>
<evidence type="ECO:0000313" key="4">
    <source>
        <dbReference type="Proteomes" id="UP000093129"/>
    </source>
</evidence>
<dbReference type="SMART" id="SM00834">
    <property type="entry name" value="CxxC_CXXC_SSSS"/>
    <property type="match status" value="1"/>
</dbReference>
<sequence>MPIFDYRCCNCDADFELLVMGSTIPTCPQCGSQHLERQLSRVATPGRSAGLMARGRAQAAKEGHLSNFSPAERKSR</sequence>
<dbReference type="Pfam" id="PF09723">
    <property type="entry name" value="Zn_ribbon_8"/>
    <property type="match status" value="1"/>
</dbReference>
<protein>
    <submittedName>
        <fullName evidence="3">FmdB family transcriptional regulator</fullName>
    </submittedName>
</protein>
<feature type="domain" description="Putative regulatory protein FmdB zinc ribbon" evidence="2">
    <location>
        <begin position="1"/>
        <end position="40"/>
    </location>
</feature>
<dbReference type="NCBIfam" id="TIGR02605">
    <property type="entry name" value="CxxC_CxxC_SSSS"/>
    <property type="match status" value="1"/>
</dbReference>
<dbReference type="Proteomes" id="UP000093129">
    <property type="component" value="Unassembled WGS sequence"/>
</dbReference>
<dbReference type="InterPro" id="IPR013429">
    <property type="entry name" value="Regulatory_FmdB_Zinc_ribbon"/>
</dbReference>
<accession>A0A1B9BWW0</accession>
<reference evidence="3 4" key="1">
    <citation type="submission" date="2016-07" db="EMBL/GenBank/DDBJ databases">
        <title>Draft genome of a psychrotolerant acidophile Acidithiobacillus ferrivorans strain YL15.</title>
        <authorList>
            <person name="Peng T."/>
            <person name="Ma L."/>
            <person name="Nan M."/>
            <person name="An N."/>
            <person name="Wang M."/>
            <person name="Qiu G."/>
            <person name="Zeng W."/>
        </authorList>
    </citation>
    <scope>NUCLEOTIDE SEQUENCE [LARGE SCALE GENOMIC DNA]</scope>
    <source>
        <strain evidence="3 4">YL15</strain>
    </source>
</reference>
<comment type="caution">
    <text evidence="3">The sequence shown here is derived from an EMBL/GenBank/DDBJ whole genome shotgun (WGS) entry which is preliminary data.</text>
</comment>
<dbReference type="RefSeq" id="WP_065413735.1">
    <property type="nucleotide sequence ID" value="NZ_MASQ01000099.1"/>
</dbReference>
<name>A0A1B9BWW0_9PROT</name>
<organism evidence="3 4">
    <name type="scientific">Acidithiobacillus ferrivorans</name>
    <dbReference type="NCBI Taxonomy" id="160808"/>
    <lineage>
        <taxon>Bacteria</taxon>
        <taxon>Pseudomonadati</taxon>
        <taxon>Pseudomonadota</taxon>
        <taxon>Acidithiobacillia</taxon>
        <taxon>Acidithiobacillales</taxon>
        <taxon>Acidithiobacillaceae</taxon>
        <taxon>Acidithiobacillus</taxon>
    </lineage>
</organism>
<proteinExistence type="predicted"/>
<evidence type="ECO:0000259" key="2">
    <source>
        <dbReference type="SMART" id="SM00834"/>
    </source>
</evidence>
<gene>
    <name evidence="3" type="ORF">BBC27_14135</name>
</gene>